<evidence type="ECO:0000256" key="2">
    <source>
        <dbReference type="ARBA" id="ARBA00022692"/>
    </source>
</evidence>
<keyword evidence="8" id="KW-1185">Reference proteome</keyword>
<evidence type="ECO:0000256" key="1">
    <source>
        <dbReference type="ARBA" id="ARBA00005500"/>
    </source>
</evidence>
<keyword evidence="3 6" id="KW-0256">Endoplasmic reticulum</keyword>
<gene>
    <name evidence="7" type="ORF">BCR42DRAFT_415026</name>
</gene>
<evidence type="ECO:0000256" key="6">
    <source>
        <dbReference type="RuleBase" id="RU364120"/>
    </source>
</evidence>
<feature type="transmembrane region" description="Helical" evidence="6">
    <location>
        <begin position="7"/>
        <end position="25"/>
    </location>
</feature>
<evidence type="ECO:0000256" key="3">
    <source>
        <dbReference type="ARBA" id="ARBA00022824"/>
    </source>
</evidence>
<evidence type="ECO:0000313" key="7">
    <source>
        <dbReference type="EMBL" id="ORZ16428.1"/>
    </source>
</evidence>
<organism evidence="7 8">
    <name type="scientific">Absidia repens</name>
    <dbReference type="NCBI Taxonomy" id="90262"/>
    <lineage>
        <taxon>Eukaryota</taxon>
        <taxon>Fungi</taxon>
        <taxon>Fungi incertae sedis</taxon>
        <taxon>Mucoromycota</taxon>
        <taxon>Mucoromycotina</taxon>
        <taxon>Mucoromycetes</taxon>
        <taxon>Mucorales</taxon>
        <taxon>Cunninghamellaceae</taxon>
        <taxon>Absidia</taxon>
    </lineage>
</organism>
<feature type="non-terminal residue" evidence="7">
    <location>
        <position position="1"/>
    </location>
</feature>
<sequence>KNAYIYIYIYFLFIPILSQFIYITMTSALPTLRKKNAVYQSNVNKRGHVKSSLKSNNGIRLPVPYWVLGMLAFALIGGGKII</sequence>
<comment type="caution">
    <text evidence="7">The sequence shown here is derived from an EMBL/GenBank/DDBJ whole genome shotgun (WGS) entry which is preliminary data.</text>
</comment>
<comment type="similarity">
    <text evidence="1 6">Belongs to the RAMP4 family.</text>
</comment>
<dbReference type="STRING" id="90262.A0A1X2IH07"/>
<protein>
    <recommendedName>
        <fullName evidence="6">Stress-associated endoplasmic reticulum protein</fullName>
    </recommendedName>
</protein>
<evidence type="ECO:0000313" key="8">
    <source>
        <dbReference type="Proteomes" id="UP000193560"/>
    </source>
</evidence>
<keyword evidence="4 6" id="KW-1133">Transmembrane helix</keyword>
<dbReference type="Pfam" id="PF06624">
    <property type="entry name" value="RAMP4"/>
    <property type="match status" value="1"/>
</dbReference>
<proteinExistence type="inferred from homology"/>
<evidence type="ECO:0000256" key="4">
    <source>
        <dbReference type="ARBA" id="ARBA00022989"/>
    </source>
</evidence>
<feature type="transmembrane region" description="Helical" evidence="6">
    <location>
        <begin position="63"/>
        <end position="81"/>
    </location>
</feature>
<name>A0A1X2IH07_9FUNG</name>
<dbReference type="EMBL" id="MCGE01000011">
    <property type="protein sequence ID" value="ORZ16428.1"/>
    <property type="molecule type" value="Genomic_DNA"/>
</dbReference>
<dbReference type="Proteomes" id="UP000193560">
    <property type="component" value="Unassembled WGS sequence"/>
</dbReference>
<comment type="subcellular location">
    <subcellularLocation>
        <location evidence="6">Membrane</location>
        <topology evidence="6">Single-pass membrane protein</topology>
    </subcellularLocation>
    <subcellularLocation>
        <location evidence="6">Endoplasmic reticulum membrane</location>
        <topology evidence="6">Single-pass membrane protein</topology>
    </subcellularLocation>
</comment>
<dbReference type="GO" id="GO:0005789">
    <property type="term" value="C:endoplasmic reticulum membrane"/>
    <property type="evidence" value="ECO:0007669"/>
    <property type="project" value="UniProtKB-SubCell"/>
</dbReference>
<dbReference type="AlphaFoldDB" id="A0A1X2IH07"/>
<reference evidence="7 8" key="1">
    <citation type="submission" date="2016-07" db="EMBL/GenBank/DDBJ databases">
        <title>Pervasive Adenine N6-methylation of Active Genes in Fungi.</title>
        <authorList>
            <consortium name="DOE Joint Genome Institute"/>
            <person name="Mondo S.J."/>
            <person name="Dannebaum R.O."/>
            <person name="Kuo R.C."/>
            <person name="Labutti K."/>
            <person name="Haridas S."/>
            <person name="Kuo A."/>
            <person name="Salamov A."/>
            <person name="Ahrendt S.R."/>
            <person name="Lipzen A."/>
            <person name="Sullivan W."/>
            <person name="Andreopoulos W.B."/>
            <person name="Clum A."/>
            <person name="Lindquist E."/>
            <person name="Daum C."/>
            <person name="Ramamoorthy G.K."/>
            <person name="Gryganskyi A."/>
            <person name="Culley D."/>
            <person name="Magnuson J.K."/>
            <person name="James T.Y."/>
            <person name="O'Malley M.A."/>
            <person name="Stajich J.E."/>
            <person name="Spatafora J.W."/>
            <person name="Visel A."/>
            <person name="Grigoriev I.V."/>
        </authorList>
    </citation>
    <scope>NUCLEOTIDE SEQUENCE [LARGE SCALE GENOMIC DNA]</scope>
    <source>
        <strain evidence="7 8">NRRL 1336</strain>
    </source>
</reference>
<comment type="caution">
    <text evidence="6">Lacks conserved residue(s) required for the propagation of feature annotation.</text>
</comment>
<comment type="function">
    <text evidence="6">Interacts with target proteins during translocation into the lumen of the endoplasmic reticulum. Protects unfolded target proteins against degradation and facilitate correct glycosylation.</text>
</comment>
<keyword evidence="5 6" id="KW-0472">Membrane</keyword>
<dbReference type="InterPro" id="IPR010580">
    <property type="entry name" value="ER_stress-assoc"/>
</dbReference>
<keyword evidence="2 6" id="KW-0812">Transmembrane</keyword>
<dbReference type="OrthoDB" id="16679at2759"/>
<evidence type="ECO:0000256" key="5">
    <source>
        <dbReference type="ARBA" id="ARBA00023136"/>
    </source>
</evidence>
<accession>A0A1X2IH07</accession>